<evidence type="ECO:0000256" key="7">
    <source>
        <dbReference type="ARBA" id="ARBA00023143"/>
    </source>
</evidence>
<dbReference type="InterPro" id="IPR052205">
    <property type="entry name" value="FliO/MopB"/>
</dbReference>
<organism evidence="11 12">
    <name type="scientific">SAR92 clade bacterium H455</name>
    <dbReference type="NCBI Taxonomy" id="2974818"/>
    <lineage>
        <taxon>Bacteria</taxon>
        <taxon>Pseudomonadati</taxon>
        <taxon>Pseudomonadota</taxon>
        <taxon>Gammaproteobacteria</taxon>
        <taxon>Cellvibrionales</taxon>
        <taxon>Porticoccaceae</taxon>
        <taxon>SAR92 clade</taxon>
    </lineage>
</organism>
<dbReference type="PANTHER" id="PTHR38766">
    <property type="entry name" value="FLAGELLAR PROTEIN FLIO"/>
    <property type="match status" value="1"/>
</dbReference>
<feature type="transmembrane region" description="Helical" evidence="10">
    <location>
        <begin position="12"/>
        <end position="30"/>
    </location>
</feature>
<evidence type="ECO:0000256" key="9">
    <source>
        <dbReference type="SAM" id="MobiDB-lite"/>
    </source>
</evidence>
<gene>
    <name evidence="11" type="ORF">NYF23_00750</name>
</gene>
<sequence length="133" mass="14794">MGEVGWNEWLSMMSSLAVVLVLLGATLFGLKKMGLSRTKDATKNLNVSEVHNLGPRQKLIVITINNEQVLLGVTPQAINRLGNWPEQEAVDDLNQSIDINQLEPDFESPSDSPGKFQQLMSQVAKRTAERKKH</sequence>
<name>A0ABY5TN45_9GAMM</name>
<evidence type="ECO:0000256" key="8">
    <source>
        <dbReference type="ARBA" id="ARBA00037937"/>
    </source>
</evidence>
<dbReference type="EMBL" id="CP103416">
    <property type="protein sequence ID" value="UVW35150.1"/>
    <property type="molecule type" value="Genomic_DNA"/>
</dbReference>
<keyword evidence="11" id="KW-0966">Cell projection</keyword>
<keyword evidence="12" id="KW-1185">Reference proteome</keyword>
<accession>A0ABY5TN45</accession>
<keyword evidence="3" id="KW-1003">Cell membrane</keyword>
<evidence type="ECO:0000313" key="11">
    <source>
        <dbReference type="EMBL" id="UVW35150.1"/>
    </source>
</evidence>
<keyword evidence="7" id="KW-0975">Bacterial flagellum</keyword>
<dbReference type="Proteomes" id="UP001059934">
    <property type="component" value="Chromosome"/>
</dbReference>
<evidence type="ECO:0000256" key="4">
    <source>
        <dbReference type="ARBA" id="ARBA00022692"/>
    </source>
</evidence>
<evidence type="ECO:0000313" key="12">
    <source>
        <dbReference type="Proteomes" id="UP001059934"/>
    </source>
</evidence>
<dbReference type="Pfam" id="PF04347">
    <property type="entry name" value="FliO"/>
    <property type="match status" value="1"/>
</dbReference>
<keyword evidence="5 10" id="KW-1133">Transmembrane helix</keyword>
<reference evidence="11" key="1">
    <citation type="submission" date="2022-08" db="EMBL/GenBank/DDBJ databases">
        <title>Catabolic pathway analysis in culturable SAR92 clade bacteria reveals their overlooked roles in DMSP degradation in coastal seas.</title>
        <authorList>
            <person name="He X."/>
            <person name="Zhang X."/>
            <person name="Zhang Y."/>
        </authorList>
    </citation>
    <scope>NUCLEOTIDE SEQUENCE</scope>
    <source>
        <strain evidence="11">H455</strain>
    </source>
</reference>
<evidence type="ECO:0000256" key="3">
    <source>
        <dbReference type="ARBA" id="ARBA00022475"/>
    </source>
</evidence>
<evidence type="ECO:0000256" key="6">
    <source>
        <dbReference type="ARBA" id="ARBA00023136"/>
    </source>
</evidence>
<keyword evidence="11" id="KW-0282">Flagellum</keyword>
<evidence type="ECO:0000256" key="10">
    <source>
        <dbReference type="SAM" id="Phobius"/>
    </source>
</evidence>
<proteinExistence type="inferred from homology"/>
<keyword evidence="11" id="KW-0969">Cilium</keyword>
<dbReference type="InterPro" id="IPR022781">
    <property type="entry name" value="Flagellar_biosynth_FliO"/>
</dbReference>
<comment type="similarity">
    <text evidence="8">Belongs to the FliO/MopB family.</text>
</comment>
<evidence type="ECO:0000256" key="2">
    <source>
        <dbReference type="ARBA" id="ARBA00004236"/>
    </source>
</evidence>
<feature type="region of interest" description="Disordered" evidence="9">
    <location>
        <begin position="102"/>
        <end position="133"/>
    </location>
</feature>
<evidence type="ECO:0000256" key="1">
    <source>
        <dbReference type="ARBA" id="ARBA00004117"/>
    </source>
</evidence>
<keyword evidence="4 10" id="KW-0812">Transmembrane</keyword>
<evidence type="ECO:0000256" key="5">
    <source>
        <dbReference type="ARBA" id="ARBA00022989"/>
    </source>
</evidence>
<protein>
    <submittedName>
        <fullName evidence="11">Flagellar biosynthetic protein FliO</fullName>
    </submittedName>
</protein>
<comment type="subcellular location">
    <subcellularLocation>
        <location evidence="1">Bacterial flagellum basal body</location>
    </subcellularLocation>
    <subcellularLocation>
        <location evidence="2">Cell membrane</location>
    </subcellularLocation>
</comment>
<keyword evidence="6 10" id="KW-0472">Membrane</keyword>
<dbReference type="PANTHER" id="PTHR38766:SF1">
    <property type="entry name" value="FLAGELLAR PROTEIN FLIO"/>
    <property type="match status" value="1"/>
</dbReference>